<evidence type="ECO:0000313" key="1">
    <source>
        <dbReference type="EMBL" id="OQE87079.1"/>
    </source>
</evidence>
<sequence>MAVPYVEARTLISLCRILSTIAQTGLLWQFRVYHSAEDCSPAGTIKADEKFALNDVIGLPGDGLWLMCKVRCKHGICPGARSIGDSDKSNVRECVPFRLEEVSCLVKNPLPGGNAKANASFVDGEFEGDENWNDEL</sequence>
<proteinExistence type="predicted"/>
<name>A0A1V6YHV3_PENNA</name>
<reference evidence="2" key="1">
    <citation type="journal article" date="2017" name="Nat. Microbiol.">
        <title>Global analysis of biosynthetic gene clusters reveals vast potential of secondary metabolite production in Penicillium species.</title>
        <authorList>
            <person name="Nielsen J.C."/>
            <person name="Grijseels S."/>
            <person name="Prigent S."/>
            <person name="Ji B."/>
            <person name="Dainat J."/>
            <person name="Nielsen K.F."/>
            <person name="Frisvad J.C."/>
            <person name="Workman M."/>
            <person name="Nielsen J."/>
        </authorList>
    </citation>
    <scope>NUCLEOTIDE SEQUENCE [LARGE SCALE GENOMIC DNA]</scope>
    <source>
        <strain evidence="2">IBT 13039</strain>
    </source>
</reference>
<accession>A0A1V6YHV3</accession>
<protein>
    <submittedName>
        <fullName evidence="1">Uncharacterized protein</fullName>
    </submittedName>
</protein>
<dbReference type="EMBL" id="MOOB01000020">
    <property type="protein sequence ID" value="OQE87079.1"/>
    <property type="molecule type" value="Genomic_DNA"/>
</dbReference>
<organism evidence="1 2">
    <name type="scientific">Penicillium nalgiovense</name>
    <dbReference type="NCBI Taxonomy" id="60175"/>
    <lineage>
        <taxon>Eukaryota</taxon>
        <taxon>Fungi</taxon>
        <taxon>Dikarya</taxon>
        <taxon>Ascomycota</taxon>
        <taxon>Pezizomycotina</taxon>
        <taxon>Eurotiomycetes</taxon>
        <taxon>Eurotiomycetidae</taxon>
        <taxon>Eurotiales</taxon>
        <taxon>Aspergillaceae</taxon>
        <taxon>Penicillium</taxon>
    </lineage>
</organism>
<gene>
    <name evidence="1" type="ORF">PENNAL_c0020G10709</name>
</gene>
<dbReference type="Proteomes" id="UP000191691">
    <property type="component" value="Unassembled WGS sequence"/>
</dbReference>
<comment type="caution">
    <text evidence="1">The sequence shown here is derived from an EMBL/GenBank/DDBJ whole genome shotgun (WGS) entry which is preliminary data.</text>
</comment>
<dbReference type="AlphaFoldDB" id="A0A1V6YHV3"/>
<evidence type="ECO:0000313" key="2">
    <source>
        <dbReference type="Proteomes" id="UP000191691"/>
    </source>
</evidence>
<keyword evidence="2" id="KW-1185">Reference proteome</keyword>